<dbReference type="Proteomes" id="UP000054560">
    <property type="component" value="Unassembled WGS sequence"/>
</dbReference>
<accession>A0A0L0F094</accession>
<dbReference type="RefSeq" id="XP_014143946.1">
    <property type="nucleotide sequence ID" value="XM_014288471.1"/>
</dbReference>
<proteinExistence type="predicted"/>
<dbReference type="AlphaFoldDB" id="A0A0L0F094"/>
<feature type="non-terminal residue" evidence="1">
    <location>
        <position position="1"/>
    </location>
</feature>
<evidence type="ECO:0008006" key="3">
    <source>
        <dbReference type="Google" id="ProtNLM"/>
    </source>
</evidence>
<dbReference type="Gene3D" id="3.40.50.300">
    <property type="entry name" value="P-loop containing nucleotide triphosphate hydrolases"/>
    <property type="match status" value="1"/>
</dbReference>
<dbReference type="EMBL" id="KQ252355">
    <property type="protein sequence ID" value="KNC70044.1"/>
    <property type="molecule type" value="Genomic_DNA"/>
</dbReference>
<organism evidence="1 2">
    <name type="scientific">Sphaeroforma arctica JP610</name>
    <dbReference type="NCBI Taxonomy" id="667725"/>
    <lineage>
        <taxon>Eukaryota</taxon>
        <taxon>Ichthyosporea</taxon>
        <taxon>Ichthyophonida</taxon>
        <taxon>Sphaeroforma</taxon>
    </lineage>
</organism>
<dbReference type="SUPFAM" id="SSF52540">
    <property type="entry name" value="P-loop containing nucleoside triphosphate hydrolases"/>
    <property type="match status" value="1"/>
</dbReference>
<keyword evidence="2" id="KW-1185">Reference proteome</keyword>
<dbReference type="STRING" id="667725.A0A0L0F094"/>
<name>A0A0L0F094_9EUKA</name>
<sequence length="66" mass="7480">IDMENMFELLENSPTIQDKDNAVALRAENAPEVRFSNVSFAYGDRMILKDISFTIPKGQVCACVRR</sequence>
<evidence type="ECO:0000313" key="1">
    <source>
        <dbReference type="EMBL" id="KNC70044.1"/>
    </source>
</evidence>
<evidence type="ECO:0000313" key="2">
    <source>
        <dbReference type="Proteomes" id="UP000054560"/>
    </source>
</evidence>
<gene>
    <name evidence="1" type="ORF">SARC_17433</name>
</gene>
<dbReference type="OrthoDB" id="10255969at2759"/>
<reference evidence="1 2" key="1">
    <citation type="submission" date="2011-02" db="EMBL/GenBank/DDBJ databases">
        <title>The Genome Sequence of Sphaeroforma arctica JP610.</title>
        <authorList>
            <consortium name="The Broad Institute Genome Sequencing Platform"/>
            <person name="Russ C."/>
            <person name="Cuomo C."/>
            <person name="Young S.K."/>
            <person name="Zeng Q."/>
            <person name="Gargeya S."/>
            <person name="Alvarado L."/>
            <person name="Berlin A."/>
            <person name="Chapman S.B."/>
            <person name="Chen Z."/>
            <person name="Freedman E."/>
            <person name="Gellesch M."/>
            <person name="Goldberg J."/>
            <person name="Griggs A."/>
            <person name="Gujja S."/>
            <person name="Heilman E."/>
            <person name="Heiman D."/>
            <person name="Howarth C."/>
            <person name="Mehta T."/>
            <person name="Neiman D."/>
            <person name="Pearson M."/>
            <person name="Roberts A."/>
            <person name="Saif S."/>
            <person name="Shea T."/>
            <person name="Shenoy N."/>
            <person name="Sisk P."/>
            <person name="Stolte C."/>
            <person name="Sykes S."/>
            <person name="White J."/>
            <person name="Yandava C."/>
            <person name="Burger G."/>
            <person name="Gray M.W."/>
            <person name="Holland P.W.H."/>
            <person name="King N."/>
            <person name="Lang F.B.F."/>
            <person name="Roger A.J."/>
            <person name="Ruiz-Trillo I."/>
            <person name="Haas B."/>
            <person name="Nusbaum C."/>
            <person name="Birren B."/>
        </authorList>
    </citation>
    <scope>NUCLEOTIDE SEQUENCE [LARGE SCALE GENOMIC DNA]</scope>
    <source>
        <strain evidence="1 2">JP610</strain>
    </source>
</reference>
<dbReference type="GeneID" id="25917937"/>
<dbReference type="InterPro" id="IPR027417">
    <property type="entry name" value="P-loop_NTPase"/>
</dbReference>
<protein>
    <recommendedName>
        <fullName evidence="3">ABC transporter domain-containing protein</fullName>
    </recommendedName>
</protein>